<accession>A0A835JRP2</accession>
<comment type="caution">
    <text evidence="1">The sequence shown here is derived from an EMBL/GenBank/DDBJ whole genome shotgun (WGS) entry which is preliminary data.</text>
</comment>
<evidence type="ECO:0000313" key="2">
    <source>
        <dbReference type="Proteomes" id="UP000657918"/>
    </source>
</evidence>
<reference evidence="1 2" key="1">
    <citation type="submission" date="2020-10" db="EMBL/GenBank/DDBJ databases">
        <title>Plant Genome Project.</title>
        <authorList>
            <person name="Zhang R.-G."/>
        </authorList>
    </citation>
    <scope>NUCLEOTIDE SEQUENCE [LARGE SCALE GENOMIC DNA]</scope>
    <source>
        <strain evidence="1">FAFU-HL-1</strain>
        <tissue evidence="1">Leaf</tissue>
    </source>
</reference>
<name>A0A835JRP2_9ROSI</name>
<gene>
    <name evidence="1" type="ORF">SADUNF_Sadunf10G0015800</name>
</gene>
<sequence length="85" mass="9615">MDQNFLNLHSWQTTHHQFDEDLLPLQRGSLDPSEADAVMHGEDNGFEDAETVKHGGEEIILMAHVESYPTWSLESESHSSPCPRV</sequence>
<dbReference type="EMBL" id="JADGMS010000010">
    <property type="protein sequence ID" value="KAF9673359.1"/>
    <property type="molecule type" value="Genomic_DNA"/>
</dbReference>
<evidence type="ECO:0000313" key="1">
    <source>
        <dbReference type="EMBL" id="KAF9673359.1"/>
    </source>
</evidence>
<organism evidence="1 2">
    <name type="scientific">Salix dunnii</name>
    <dbReference type="NCBI Taxonomy" id="1413687"/>
    <lineage>
        <taxon>Eukaryota</taxon>
        <taxon>Viridiplantae</taxon>
        <taxon>Streptophyta</taxon>
        <taxon>Embryophyta</taxon>
        <taxon>Tracheophyta</taxon>
        <taxon>Spermatophyta</taxon>
        <taxon>Magnoliopsida</taxon>
        <taxon>eudicotyledons</taxon>
        <taxon>Gunneridae</taxon>
        <taxon>Pentapetalae</taxon>
        <taxon>rosids</taxon>
        <taxon>fabids</taxon>
        <taxon>Malpighiales</taxon>
        <taxon>Salicaceae</taxon>
        <taxon>Saliceae</taxon>
        <taxon>Salix</taxon>
    </lineage>
</organism>
<dbReference type="AlphaFoldDB" id="A0A835JRP2"/>
<keyword evidence="2" id="KW-1185">Reference proteome</keyword>
<protein>
    <submittedName>
        <fullName evidence="1">Uncharacterized protein</fullName>
    </submittedName>
</protein>
<dbReference type="Proteomes" id="UP000657918">
    <property type="component" value="Unassembled WGS sequence"/>
</dbReference>
<proteinExistence type="predicted"/>